<dbReference type="GO" id="GO:0006526">
    <property type="term" value="P:L-arginine biosynthetic process"/>
    <property type="evidence" value="ECO:0007669"/>
    <property type="project" value="UniProtKB-UniRule"/>
</dbReference>
<evidence type="ECO:0000256" key="3">
    <source>
        <dbReference type="ARBA" id="ARBA00022598"/>
    </source>
</evidence>
<keyword evidence="11" id="KW-1185">Reference proteome</keyword>
<comment type="function">
    <text evidence="8">Small subunit of the glutamine-dependent carbamoyl phosphate synthetase (CPSase). CPSase catalyzes the formation of carbamoyl phosphate from the ammonia moiety of glutamine, carbonate, and phosphate donated by ATP, constituting the first step of 2 biosynthetic pathways, one leading to arginine and/or urea and the other to pyrimidine nucleotides. The small subunit (glutamine amidotransferase) binds and cleaves glutamine to supply the large subunit with the substrate ammonia.</text>
</comment>
<feature type="binding site" evidence="8">
    <location>
        <position position="229"/>
    </location>
    <ligand>
        <name>L-glutamine</name>
        <dbReference type="ChEBI" id="CHEBI:58359"/>
    </ligand>
</feature>
<dbReference type="CDD" id="cd01744">
    <property type="entry name" value="GATase1_CPSase"/>
    <property type="match status" value="1"/>
</dbReference>
<dbReference type="PRINTS" id="PR00099">
    <property type="entry name" value="CPSGATASE"/>
</dbReference>
<dbReference type="InterPro" id="IPR006274">
    <property type="entry name" value="CarbamoylP_synth_ssu"/>
</dbReference>
<dbReference type="InterPro" id="IPR050472">
    <property type="entry name" value="Anth_synth/Amidotransfase"/>
</dbReference>
<comment type="pathway">
    <text evidence="8">Pyrimidine metabolism; UMP biosynthesis via de novo pathway; (S)-dihydroorotate from bicarbonate: step 1/3.</text>
</comment>
<feature type="binding site" evidence="8">
    <location>
        <position position="261"/>
    </location>
    <ligand>
        <name>L-glutamine</name>
        <dbReference type="ChEBI" id="CHEBI:58359"/>
    </ligand>
</feature>
<dbReference type="GO" id="GO:0006207">
    <property type="term" value="P:'de novo' pyrimidine nucleobase biosynthetic process"/>
    <property type="evidence" value="ECO:0007669"/>
    <property type="project" value="InterPro"/>
</dbReference>
<feature type="domain" description="Carbamoyl-phosphate synthase small subunit N-terminal" evidence="9">
    <location>
        <begin position="7"/>
        <end position="137"/>
    </location>
</feature>
<dbReference type="PRINTS" id="PR00096">
    <property type="entry name" value="GATASE"/>
</dbReference>
<dbReference type="InterPro" id="IPR036480">
    <property type="entry name" value="CarbP_synth_ssu_N_sf"/>
</dbReference>
<feature type="binding site" evidence="8">
    <location>
        <position position="302"/>
    </location>
    <ligand>
        <name>L-glutamine</name>
        <dbReference type="ChEBI" id="CHEBI:58359"/>
    </ligand>
</feature>
<dbReference type="NCBIfam" id="NF009475">
    <property type="entry name" value="PRK12838.1"/>
    <property type="match status" value="1"/>
</dbReference>
<organism evidence="10 11">
    <name type="scientific">Schleiferia thermophila</name>
    <dbReference type="NCBI Taxonomy" id="884107"/>
    <lineage>
        <taxon>Bacteria</taxon>
        <taxon>Pseudomonadati</taxon>
        <taxon>Bacteroidota</taxon>
        <taxon>Flavobacteriia</taxon>
        <taxon>Flavobacteriales</taxon>
        <taxon>Schleiferiaceae</taxon>
        <taxon>Schleiferia</taxon>
    </lineage>
</organism>
<feature type="region of interest" description="CPSase" evidence="8">
    <location>
        <begin position="1"/>
        <end position="180"/>
    </location>
</feature>
<keyword evidence="8" id="KW-0055">Arginine biosynthesis</keyword>
<keyword evidence="8" id="KW-0028">Amino-acid biosynthesis</keyword>
<feature type="binding site" evidence="8">
    <location>
        <position position="51"/>
    </location>
    <ligand>
        <name>L-glutamine</name>
        <dbReference type="ChEBI" id="CHEBI:58359"/>
    </ligand>
</feature>
<evidence type="ECO:0000256" key="8">
    <source>
        <dbReference type="HAMAP-Rule" id="MF_01209"/>
    </source>
</evidence>
<reference evidence="10 11" key="1">
    <citation type="submission" date="2018-07" db="EMBL/GenBank/DDBJ databases">
        <title>Genomic Encyclopedia of Type Strains, Phase IV (KMG-IV): sequencing the most valuable type-strain genomes for metagenomic binning, comparative biology and taxonomic classification.</title>
        <authorList>
            <person name="Goeker M."/>
        </authorList>
    </citation>
    <scope>NUCLEOTIDE SEQUENCE [LARGE SCALE GENOMIC DNA]</scope>
    <source>
        <strain evidence="10 11">DSM 21410</strain>
    </source>
</reference>
<feature type="active site" evidence="8">
    <location>
        <position position="343"/>
    </location>
</feature>
<keyword evidence="8" id="KW-0665">Pyrimidine biosynthesis</keyword>
<dbReference type="Gene3D" id="3.50.30.20">
    <property type="entry name" value="Carbamoyl-phosphate synthase small subunit, N-terminal domain"/>
    <property type="match status" value="1"/>
</dbReference>
<dbReference type="SMART" id="SM01097">
    <property type="entry name" value="CPSase_sm_chain"/>
    <property type="match status" value="1"/>
</dbReference>
<dbReference type="PROSITE" id="PS51273">
    <property type="entry name" value="GATASE_TYPE_1"/>
    <property type="match status" value="1"/>
</dbReference>
<evidence type="ECO:0000259" key="9">
    <source>
        <dbReference type="SMART" id="SM01097"/>
    </source>
</evidence>
<name>A0A369A4I3_9FLAO</name>
<dbReference type="Pfam" id="PF00117">
    <property type="entry name" value="GATase"/>
    <property type="match status" value="1"/>
</dbReference>
<feature type="binding site" evidence="8">
    <location>
        <position position="299"/>
    </location>
    <ligand>
        <name>L-glutamine</name>
        <dbReference type="ChEBI" id="CHEBI:58359"/>
    </ligand>
</feature>
<dbReference type="PANTHER" id="PTHR43418:SF7">
    <property type="entry name" value="CARBAMOYL-PHOSPHATE SYNTHASE SMALL CHAIN"/>
    <property type="match status" value="1"/>
</dbReference>
<dbReference type="GO" id="GO:0044205">
    <property type="term" value="P:'de novo' UMP biosynthetic process"/>
    <property type="evidence" value="ECO:0007669"/>
    <property type="project" value="UniProtKB-UniRule"/>
</dbReference>
<feature type="binding site" evidence="8">
    <location>
        <position position="258"/>
    </location>
    <ligand>
        <name>L-glutamine</name>
        <dbReference type="ChEBI" id="CHEBI:58359"/>
    </ligand>
</feature>
<dbReference type="SUPFAM" id="SSF52317">
    <property type="entry name" value="Class I glutamine amidotransferase-like"/>
    <property type="match status" value="1"/>
</dbReference>
<gene>
    <name evidence="8" type="primary">carA</name>
    <name evidence="10" type="ORF">DES35_103138</name>
</gene>
<comment type="caution">
    <text evidence="10">The sequence shown here is derived from an EMBL/GenBank/DDBJ whole genome shotgun (WGS) entry which is preliminary data.</text>
</comment>
<comment type="catalytic activity">
    <reaction evidence="7 8">
        <text>hydrogencarbonate + L-glutamine + 2 ATP + H2O = carbamoyl phosphate + L-glutamate + 2 ADP + phosphate + 2 H(+)</text>
        <dbReference type="Rhea" id="RHEA:18633"/>
        <dbReference type="ChEBI" id="CHEBI:15377"/>
        <dbReference type="ChEBI" id="CHEBI:15378"/>
        <dbReference type="ChEBI" id="CHEBI:17544"/>
        <dbReference type="ChEBI" id="CHEBI:29985"/>
        <dbReference type="ChEBI" id="CHEBI:30616"/>
        <dbReference type="ChEBI" id="CHEBI:43474"/>
        <dbReference type="ChEBI" id="CHEBI:58228"/>
        <dbReference type="ChEBI" id="CHEBI:58359"/>
        <dbReference type="ChEBI" id="CHEBI:456216"/>
        <dbReference type="EC" id="6.3.5.5"/>
    </reaction>
</comment>
<dbReference type="GO" id="GO:0005524">
    <property type="term" value="F:ATP binding"/>
    <property type="evidence" value="ECO:0007669"/>
    <property type="project" value="UniProtKB-UniRule"/>
</dbReference>
<keyword evidence="3 8" id="KW-0436">Ligase</keyword>
<evidence type="ECO:0000256" key="5">
    <source>
        <dbReference type="ARBA" id="ARBA00022840"/>
    </source>
</evidence>
<dbReference type="PRINTS" id="PR00097">
    <property type="entry name" value="ANTSNTHASEII"/>
</dbReference>
<feature type="binding site" evidence="8">
    <location>
        <position position="301"/>
    </location>
    <ligand>
        <name>L-glutamine</name>
        <dbReference type="ChEBI" id="CHEBI:58359"/>
    </ligand>
</feature>
<comment type="similarity">
    <text evidence="2 8">Belongs to the CarA family.</text>
</comment>
<protein>
    <recommendedName>
        <fullName evidence="8">Carbamoyl phosphate synthase small chain</fullName>
        <ecNumber evidence="8">6.3.5.5</ecNumber>
    </recommendedName>
    <alternativeName>
        <fullName evidence="8">Carbamoyl phosphate synthetase glutamine chain</fullName>
    </alternativeName>
</protein>
<dbReference type="InterPro" id="IPR002474">
    <property type="entry name" value="CarbamoylP_synth_ssu_N"/>
</dbReference>
<evidence type="ECO:0000256" key="4">
    <source>
        <dbReference type="ARBA" id="ARBA00022741"/>
    </source>
</evidence>
<dbReference type="GO" id="GO:0006541">
    <property type="term" value="P:glutamine metabolic process"/>
    <property type="evidence" value="ECO:0007669"/>
    <property type="project" value="InterPro"/>
</dbReference>
<dbReference type="Pfam" id="PF00988">
    <property type="entry name" value="CPSase_sm_chain"/>
    <property type="match status" value="1"/>
</dbReference>
<dbReference type="RefSeq" id="WP_114366311.1">
    <property type="nucleotide sequence ID" value="NZ_BHZF01000003.1"/>
</dbReference>
<dbReference type="GO" id="GO:0004359">
    <property type="term" value="F:glutaminase activity"/>
    <property type="evidence" value="ECO:0007669"/>
    <property type="project" value="RHEA"/>
</dbReference>
<comment type="pathway">
    <text evidence="1 8">Amino-acid biosynthesis; L-arginine biosynthesis; carbamoyl phosphate from bicarbonate: step 1/1.</text>
</comment>
<dbReference type="NCBIfam" id="TIGR01368">
    <property type="entry name" value="CPSaseIIsmall"/>
    <property type="match status" value="1"/>
</dbReference>
<comment type="subunit">
    <text evidence="8">Composed of two chains; the small (or glutamine) chain promotes the hydrolysis of glutamine to ammonia, which is used by the large (or ammonia) chain to synthesize carbamoyl phosphate. Tetramer of heterodimers (alpha,beta)4.</text>
</comment>
<accession>A0A369A4I3</accession>
<evidence type="ECO:0000256" key="6">
    <source>
        <dbReference type="ARBA" id="ARBA00022962"/>
    </source>
</evidence>
<sequence length="374" mass="41187">MNIFQKPTAAVVLEDGHVFFGHSVGIEGEVAGELCFNTGMTGYQEIFTDPSYFGQIMVMASVHIGNYGVRFEESESDHIRINGLVCRNFTVKGSRPGKDTELYEFFANSRTVAVSGVDTRALVQHLRDHGAKNAILTTDLTNLKEVKSRAQAIPSMAGMELSSKVTCREAYSLGDEKATYRVAVLDLGVKKNILRCLVERDVFVRVFPMNVSTEEFFSWACDGYLISNGPGDPAAMPQTTAFVQQIIQTGKPVFGICLGHQIIALSQGLETYKMHHGHRGINHPVINTATKKGEITSQNHGFAVKNQSFGPSASLLLTHSHLNDGTVAGLRLSDCPVFSVQYHPEAAPGPHDSRYLFDEFINLLNQHKKDEYNC</sequence>
<dbReference type="AlphaFoldDB" id="A0A369A4I3"/>
<dbReference type="PANTHER" id="PTHR43418">
    <property type="entry name" value="MULTIFUNCTIONAL TRYPTOPHAN BIOSYNTHESIS PROTEIN-RELATED"/>
    <property type="match status" value="1"/>
</dbReference>
<dbReference type="EC" id="6.3.5.5" evidence="8"/>
<dbReference type="InterPro" id="IPR017926">
    <property type="entry name" value="GATASE"/>
</dbReference>
<dbReference type="EMBL" id="QPJS01000003">
    <property type="protein sequence ID" value="RCX03256.1"/>
    <property type="molecule type" value="Genomic_DNA"/>
</dbReference>
<feature type="binding site" evidence="8">
    <location>
        <position position="231"/>
    </location>
    <ligand>
        <name>L-glutamine</name>
        <dbReference type="ChEBI" id="CHEBI:58359"/>
    </ligand>
</feature>
<keyword evidence="5 8" id="KW-0067">ATP-binding</keyword>
<comment type="catalytic activity">
    <reaction evidence="8">
        <text>L-glutamine + H2O = L-glutamate + NH4(+)</text>
        <dbReference type="Rhea" id="RHEA:15889"/>
        <dbReference type="ChEBI" id="CHEBI:15377"/>
        <dbReference type="ChEBI" id="CHEBI:28938"/>
        <dbReference type="ChEBI" id="CHEBI:29985"/>
        <dbReference type="ChEBI" id="CHEBI:58359"/>
    </reaction>
</comment>
<evidence type="ECO:0000256" key="2">
    <source>
        <dbReference type="ARBA" id="ARBA00007800"/>
    </source>
</evidence>
<dbReference type="HAMAP" id="MF_01209">
    <property type="entry name" value="CPSase_S_chain"/>
    <property type="match status" value="1"/>
</dbReference>
<proteinExistence type="inferred from homology"/>
<evidence type="ECO:0000256" key="1">
    <source>
        <dbReference type="ARBA" id="ARBA00005077"/>
    </source>
</evidence>
<dbReference type="UniPathway" id="UPA00068">
    <property type="reaction ID" value="UER00171"/>
</dbReference>
<dbReference type="GO" id="GO:0004088">
    <property type="term" value="F:carbamoyl-phosphate synthase (glutamine-hydrolyzing) activity"/>
    <property type="evidence" value="ECO:0007669"/>
    <property type="project" value="UniProtKB-UniRule"/>
</dbReference>
<keyword evidence="6 8" id="KW-0315">Glutamine amidotransferase</keyword>
<evidence type="ECO:0000313" key="10">
    <source>
        <dbReference type="EMBL" id="RCX03256.1"/>
    </source>
</evidence>
<dbReference type="UniPathway" id="UPA00070">
    <property type="reaction ID" value="UER00115"/>
</dbReference>
<dbReference type="InterPro" id="IPR029062">
    <property type="entry name" value="Class_I_gatase-like"/>
</dbReference>
<keyword evidence="4 8" id="KW-0547">Nucleotide-binding</keyword>
<dbReference type="InterPro" id="IPR035686">
    <property type="entry name" value="CPSase_GATase1"/>
</dbReference>
<dbReference type="Proteomes" id="UP000253517">
    <property type="component" value="Unassembled WGS sequence"/>
</dbReference>
<evidence type="ECO:0000256" key="7">
    <source>
        <dbReference type="ARBA" id="ARBA00048816"/>
    </source>
</evidence>
<feature type="active site" description="Nucleophile" evidence="8">
    <location>
        <position position="257"/>
    </location>
</feature>
<dbReference type="SUPFAM" id="SSF52021">
    <property type="entry name" value="Carbamoyl phosphate synthetase, small subunit N-terminal domain"/>
    <property type="match status" value="1"/>
</dbReference>
<feature type="active site" evidence="8">
    <location>
        <position position="345"/>
    </location>
</feature>
<evidence type="ECO:0000313" key="11">
    <source>
        <dbReference type="Proteomes" id="UP000253517"/>
    </source>
</evidence>
<dbReference type="Gene3D" id="3.40.50.880">
    <property type="match status" value="1"/>
</dbReference>